<evidence type="ECO:0000313" key="2">
    <source>
        <dbReference type="Proteomes" id="UP000812287"/>
    </source>
</evidence>
<evidence type="ECO:0000313" key="1">
    <source>
        <dbReference type="EMBL" id="KAG7446691.1"/>
    </source>
</evidence>
<dbReference type="EMBL" id="MU250534">
    <property type="protein sequence ID" value="KAG7446691.1"/>
    <property type="molecule type" value="Genomic_DNA"/>
</dbReference>
<dbReference type="SUPFAM" id="SSF56112">
    <property type="entry name" value="Protein kinase-like (PK-like)"/>
    <property type="match status" value="1"/>
</dbReference>
<name>A0A9P8AT73_9AGAR</name>
<keyword evidence="2" id="KW-1185">Reference proteome</keyword>
<comment type="caution">
    <text evidence="1">The sequence shown here is derived from an EMBL/GenBank/DDBJ whole genome shotgun (WGS) entry which is preliminary data.</text>
</comment>
<proteinExistence type="predicted"/>
<reference evidence="1" key="1">
    <citation type="submission" date="2020-11" db="EMBL/GenBank/DDBJ databases">
        <title>Adaptations for nitrogen fixation in a non-lichenized fungal sporocarp promotes dispersal by wood-feeding termites.</title>
        <authorList>
            <consortium name="DOE Joint Genome Institute"/>
            <person name="Koch R.A."/>
            <person name="Yoon G."/>
            <person name="Arayal U."/>
            <person name="Lail K."/>
            <person name="Amirebrahimi M."/>
            <person name="Labutti K."/>
            <person name="Lipzen A."/>
            <person name="Riley R."/>
            <person name="Barry K."/>
            <person name="Henrissat B."/>
            <person name="Grigoriev I.V."/>
            <person name="Herr J.R."/>
            <person name="Aime M.C."/>
        </authorList>
    </citation>
    <scope>NUCLEOTIDE SEQUENCE</scope>
    <source>
        <strain evidence="1">MCA 3950</strain>
    </source>
</reference>
<organism evidence="1 2">
    <name type="scientific">Guyanagaster necrorhizus</name>
    <dbReference type="NCBI Taxonomy" id="856835"/>
    <lineage>
        <taxon>Eukaryota</taxon>
        <taxon>Fungi</taxon>
        <taxon>Dikarya</taxon>
        <taxon>Basidiomycota</taxon>
        <taxon>Agaricomycotina</taxon>
        <taxon>Agaricomycetes</taxon>
        <taxon>Agaricomycetidae</taxon>
        <taxon>Agaricales</taxon>
        <taxon>Marasmiineae</taxon>
        <taxon>Physalacriaceae</taxon>
        <taxon>Guyanagaster</taxon>
    </lineage>
</organism>
<gene>
    <name evidence="1" type="ORF">BT62DRAFT_919926</name>
</gene>
<dbReference type="GeneID" id="66106483"/>
<sequence>MGEDLFRGRNHALPVLQELKYEGLTFVVSEGLAFCHKRLVAHLDVSYDNILVNFAGGINSPRTSAFRSKQYLSVHFPVRYYINGFEHAAVFFEDSKPSERTITGLPNACWGSKKEYFTRRVPPEMGNAEPYCPFRADHIVELKLWDDEAELHRMTVKTKAASTALRLLILFKEMSQEIPTQRPLMAEVYETLQTIIRETDQAAQEHYAGIYLPRESHNRGVEKDNRGVLPMVVVDGASGGSVKM</sequence>
<dbReference type="RefSeq" id="XP_043040191.1">
    <property type="nucleotide sequence ID" value="XM_043184186.1"/>
</dbReference>
<protein>
    <submittedName>
        <fullName evidence="1">Uncharacterized protein</fullName>
    </submittedName>
</protein>
<dbReference type="OrthoDB" id="3224178at2759"/>
<dbReference type="InterPro" id="IPR011009">
    <property type="entry name" value="Kinase-like_dom_sf"/>
</dbReference>
<accession>A0A9P8AT73</accession>
<dbReference type="Proteomes" id="UP000812287">
    <property type="component" value="Unassembled WGS sequence"/>
</dbReference>
<dbReference type="AlphaFoldDB" id="A0A9P8AT73"/>